<dbReference type="GO" id="GO:0003677">
    <property type="term" value="F:DNA binding"/>
    <property type="evidence" value="ECO:0007669"/>
    <property type="project" value="UniProtKB-UniRule"/>
</dbReference>
<evidence type="ECO:0000313" key="4">
    <source>
        <dbReference type="EMBL" id="CAE0365113.1"/>
    </source>
</evidence>
<protein>
    <recommendedName>
        <fullName evidence="3">HMG box domain-containing protein</fullName>
    </recommendedName>
</protein>
<name>A0A7S3NJX0_9STRA</name>
<accession>A0A7S3NJX0</accession>
<dbReference type="SMART" id="SM00398">
    <property type="entry name" value="HMG"/>
    <property type="match status" value="1"/>
</dbReference>
<keyword evidence="2" id="KW-0175">Coiled coil</keyword>
<feature type="domain" description="HMG box" evidence="3">
    <location>
        <begin position="72"/>
        <end position="134"/>
    </location>
</feature>
<dbReference type="SUPFAM" id="SSF47095">
    <property type="entry name" value="HMG-box"/>
    <property type="match status" value="1"/>
</dbReference>
<dbReference type="InterPro" id="IPR009071">
    <property type="entry name" value="HMG_box_dom"/>
</dbReference>
<evidence type="ECO:0000256" key="2">
    <source>
        <dbReference type="SAM" id="Coils"/>
    </source>
</evidence>
<sequence length="213" mass="24609">MSNFLVRYGRSRCLASSLLCNSTVRFGHISPRNNYSSVCFYGEGNILGSSACFNVKERRWLSTNDDDEELPPIAPRTSYLLFCDDYRSKRGDAKVQLSEIAQEWKKQPGDIKEKYAQEAKVLKEEYEKVKTAYYAKYPEKQKPKKPKTISARDLYKLKHEGSVKGFSRLEASEMEKFKDEAASINEQNLEEYEEALIQYKNLTVKARKAAKKK</sequence>
<dbReference type="Gene3D" id="1.10.30.10">
    <property type="entry name" value="High mobility group box domain"/>
    <property type="match status" value="1"/>
</dbReference>
<dbReference type="GO" id="GO:0005634">
    <property type="term" value="C:nucleus"/>
    <property type="evidence" value="ECO:0007669"/>
    <property type="project" value="UniProtKB-UniRule"/>
</dbReference>
<proteinExistence type="predicted"/>
<dbReference type="InterPro" id="IPR036910">
    <property type="entry name" value="HMG_box_dom_sf"/>
</dbReference>
<organism evidence="4">
    <name type="scientific">Aureoumbra lagunensis</name>
    <dbReference type="NCBI Taxonomy" id="44058"/>
    <lineage>
        <taxon>Eukaryota</taxon>
        <taxon>Sar</taxon>
        <taxon>Stramenopiles</taxon>
        <taxon>Ochrophyta</taxon>
        <taxon>Pelagophyceae</taxon>
        <taxon>Pelagomonadales</taxon>
        <taxon>Aureoumbra</taxon>
    </lineage>
</organism>
<reference evidence="4" key="1">
    <citation type="submission" date="2021-01" db="EMBL/GenBank/DDBJ databases">
        <authorList>
            <person name="Corre E."/>
            <person name="Pelletier E."/>
            <person name="Niang G."/>
            <person name="Scheremetjew M."/>
            <person name="Finn R."/>
            <person name="Kale V."/>
            <person name="Holt S."/>
            <person name="Cochrane G."/>
            <person name="Meng A."/>
            <person name="Brown T."/>
            <person name="Cohen L."/>
        </authorList>
    </citation>
    <scope>NUCLEOTIDE SEQUENCE</scope>
    <source>
        <strain evidence="4">CCMP1510</strain>
    </source>
</reference>
<dbReference type="EMBL" id="HBIJ01008288">
    <property type="protein sequence ID" value="CAE0365113.1"/>
    <property type="molecule type" value="Transcribed_RNA"/>
</dbReference>
<keyword evidence="1" id="KW-0539">Nucleus</keyword>
<feature type="coiled-coil region" evidence="2">
    <location>
        <begin position="174"/>
        <end position="212"/>
    </location>
</feature>
<evidence type="ECO:0000256" key="1">
    <source>
        <dbReference type="PROSITE-ProRule" id="PRU00267"/>
    </source>
</evidence>
<keyword evidence="1" id="KW-0238">DNA-binding</keyword>
<evidence type="ECO:0000259" key="3">
    <source>
        <dbReference type="PROSITE" id="PS50118"/>
    </source>
</evidence>
<dbReference type="PROSITE" id="PS50118">
    <property type="entry name" value="HMG_BOX_2"/>
    <property type="match status" value="1"/>
</dbReference>
<gene>
    <name evidence="4" type="ORF">ALAG00032_LOCUS5855</name>
</gene>
<dbReference type="AlphaFoldDB" id="A0A7S3NJX0"/>
<feature type="DNA-binding region" description="HMG box" evidence="1">
    <location>
        <begin position="72"/>
        <end position="134"/>
    </location>
</feature>